<dbReference type="KEGG" id="cok:COCCU_07180"/>
<keyword evidence="2" id="KW-1185">Reference proteome</keyword>
<evidence type="ECO:0000313" key="2">
    <source>
        <dbReference type="Proteomes" id="UP000424462"/>
    </source>
</evidence>
<accession>A0A6B8WBI0</accession>
<sequence>MRPIFYAYLLFQSLPREYDQHMVADDPTLTNPDHYRTLWENEFVRVLEYVDKPGDRTTPHDHPNSVMVTLSSFSRKLSAGDRVFDTRLEAGQAVWIPAQRHSGENTGDTPTHSILIELKGAAGGQADGALGPAA</sequence>
<dbReference type="AlphaFoldDB" id="A0A6B8WBI0"/>
<name>A0A6B8WBI0_9CORY</name>
<reference evidence="1 2" key="1">
    <citation type="submission" date="2019-11" db="EMBL/GenBank/DDBJ databases">
        <title>Complete genome sequence of Corynebacterium kalinowskii 1959, a novel Corynebacterium species isolated from soil of a small paddock in Vilsendorf, Germany.</title>
        <authorList>
            <person name="Schaffert L."/>
            <person name="Ruwe M."/>
            <person name="Milse J."/>
            <person name="Hanuschka K."/>
            <person name="Ortseifen V."/>
            <person name="Droste J."/>
            <person name="Brandt D."/>
            <person name="Schlueter L."/>
            <person name="Kutter Y."/>
            <person name="Vinke S."/>
            <person name="Viehoefer P."/>
            <person name="Jacob L."/>
            <person name="Luebke N.-C."/>
            <person name="Schulte-Berndt E."/>
            <person name="Hain C."/>
            <person name="Linder M."/>
            <person name="Schmidt P."/>
            <person name="Wollenschlaeger L."/>
            <person name="Luttermann T."/>
            <person name="Thieme E."/>
            <person name="Hassa J."/>
            <person name="Haak M."/>
            <person name="Wittchen M."/>
            <person name="Mentz A."/>
            <person name="Persicke M."/>
            <person name="Busche T."/>
            <person name="Ruckert C."/>
        </authorList>
    </citation>
    <scope>NUCLEOTIDE SEQUENCE [LARGE SCALE GENOMIC DNA]</scope>
    <source>
        <strain evidence="1 2">2039</strain>
    </source>
</reference>
<dbReference type="Gene3D" id="2.60.120.10">
    <property type="entry name" value="Jelly Rolls"/>
    <property type="match status" value="1"/>
</dbReference>
<gene>
    <name evidence="1" type="ORF">COCCU_07180</name>
</gene>
<evidence type="ECO:0000313" key="1">
    <source>
        <dbReference type="EMBL" id="QGU07370.1"/>
    </source>
</evidence>
<proteinExistence type="predicted"/>
<organism evidence="1 2">
    <name type="scientific">Corynebacterium occultum</name>
    <dbReference type="NCBI Taxonomy" id="2675219"/>
    <lineage>
        <taxon>Bacteria</taxon>
        <taxon>Bacillati</taxon>
        <taxon>Actinomycetota</taxon>
        <taxon>Actinomycetes</taxon>
        <taxon>Mycobacteriales</taxon>
        <taxon>Corynebacteriaceae</taxon>
        <taxon>Corynebacterium</taxon>
    </lineage>
</organism>
<dbReference type="Proteomes" id="UP000424462">
    <property type="component" value="Chromosome"/>
</dbReference>
<evidence type="ECO:0008006" key="3">
    <source>
        <dbReference type="Google" id="ProtNLM"/>
    </source>
</evidence>
<dbReference type="RefSeq" id="WP_197088462.1">
    <property type="nucleotide sequence ID" value="NZ_CP046455.1"/>
</dbReference>
<dbReference type="InterPro" id="IPR014710">
    <property type="entry name" value="RmlC-like_jellyroll"/>
</dbReference>
<dbReference type="EMBL" id="CP046455">
    <property type="protein sequence ID" value="QGU07370.1"/>
    <property type="molecule type" value="Genomic_DNA"/>
</dbReference>
<dbReference type="SUPFAM" id="SSF51182">
    <property type="entry name" value="RmlC-like cupins"/>
    <property type="match status" value="1"/>
</dbReference>
<protein>
    <recommendedName>
        <fullName evidence="3">Cytoplasmic protein</fullName>
    </recommendedName>
</protein>
<dbReference type="InterPro" id="IPR011051">
    <property type="entry name" value="RmlC_Cupin_sf"/>
</dbReference>